<dbReference type="STRING" id="40149.A0A0E0DMX5"/>
<keyword evidence="1" id="KW-0808">Transferase</keyword>
<dbReference type="SUPFAM" id="SSF54637">
    <property type="entry name" value="Thioesterase/thiol ester dehydrase-isomerase"/>
    <property type="match status" value="1"/>
</dbReference>
<dbReference type="eggNOG" id="KOG3009">
    <property type="taxonomic scope" value="Eukaryota"/>
</dbReference>
<dbReference type="EnsemblPlants" id="OMERI05G05300.1">
    <property type="protein sequence ID" value="OMERI05G05300.1"/>
    <property type="gene ID" value="OMERI05G05300"/>
</dbReference>
<evidence type="ECO:0000259" key="3">
    <source>
        <dbReference type="Pfam" id="PF00294"/>
    </source>
</evidence>
<keyword evidence="2" id="KW-0418">Kinase</keyword>
<evidence type="ECO:0000256" key="1">
    <source>
        <dbReference type="ARBA" id="ARBA00022679"/>
    </source>
</evidence>
<dbReference type="InterPro" id="IPR011611">
    <property type="entry name" value="PfkB_dom"/>
</dbReference>
<dbReference type="Gramene" id="OMERI05G05300.1">
    <property type="protein sequence ID" value="OMERI05G05300.1"/>
    <property type="gene ID" value="OMERI05G05300"/>
</dbReference>
<dbReference type="SUPFAM" id="SSF53613">
    <property type="entry name" value="Ribokinase-like"/>
    <property type="match status" value="1"/>
</dbReference>
<proteinExistence type="predicted"/>
<dbReference type="PRINTS" id="PR00990">
    <property type="entry name" value="RIBOKINASE"/>
</dbReference>
<evidence type="ECO:0000259" key="4">
    <source>
        <dbReference type="Pfam" id="PF01575"/>
    </source>
</evidence>
<dbReference type="PANTHER" id="PTHR43437:SF3">
    <property type="entry name" value="HYDROXYACYL-THIOESTER DEHYDRATASE TYPE 2, MITOCHONDRIAL"/>
    <property type="match status" value="1"/>
</dbReference>
<dbReference type="Gene3D" id="3.10.129.10">
    <property type="entry name" value="Hotdog Thioesterase"/>
    <property type="match status" value="1"/>
</dbReference>
<dbReference type="eggNOG" id="KOG1206">
    <property type="taxonomic scope" value="Eukaryota"/>
</dbReference>
<dbReference type="InterPro" id="IPR050965">
    <property type="entry name" value="UPF0336/Enoyl-CoA_hydratase"/>
</dbReference>
<dbReference type="Proteomes" id="UP000008021">
    <property type="component" value="Chromosome 5"/>
</dbReference>
<dbReference type="InterPro" id="IPR029056">
    <property type="entry name" value="Ribokinase-like"/>
</dbReference>
<feature type="domain" description="MaoC-like" evidence="4">
    <location>
        <begin position="41"/>
        <end position="135"/>
    </location>
</feature>
<dbReference type="CDD" id="cd03449">
    <property type="entry name" value="R_hydratase"/>
    <property type="match status" value="1"/>
</dbReference>
<organism evidence="5">
    <name type="scientific">Oryza meridionalis</name>
    <dbReference type="NCBI Taxonomy" id="40149"/>
    <lineage>
        <taxon>Eukaryota</taxon>
        <taxon>Viridiplantae</taxon>
        <taxon>Streptophyta</taxon>
        <taxon>Embryophyta</taxon>
        <taxon>Tracheophyta</taxon>
        <taxon>Spermatophyta</taxon>
        <taxon>Magnoliopsida</taxon>
        <taxon>Liliopsida</taxon>
        <taxon>Poales</taxon>
        <taxon>Poaceae</taxon>
        <taxon>BOP clade</taxon>
        <taxon>Oryzoideae</taxon>
        <taxon>Oryzeae</taxon>
        <taxon>Oryzinae</taxon>
        <taxon>Oryza</taxon>
    </lineage>
</organism>
<evidence type="ECO:0000313" key="5">
    <source>
        <dbReference type="EnsemblPlants" id="OMERI05G05300.1"/>
    </source>
</evidence>
<dbReference type="GO" id="GO:0016301">
    <property type="term" value="F:kinase activity"/>
    <property type="evidence" value="ECO:0007669"/>
    <property type="project" value="UniProtKB-KW"/>
</dbReference>
<accession>A0A0E0DMX5</accession>
<sequence length="587" mass="62419">MRAFARKLAAIIPLARSNATATTAAAPSSLVLKVGDTLHERRRFTDGEVEAYAAVSGDRNPVHLDDAFARQVGGFGRGRVVHGMLVASLFPALIAAHFPGAVYARQSLKFAAPVYVGDEVLVQVQALHIRASTTKHIVKFGTKCFSDSDDLLAVDGEAMAVLPSLYLKTTTEPSGFAIFGPLNLSFSMAGATTTSSPLRRMESVCRHLLPASPPILYQNPLGAIRLESSPVIIGGMVLDIHAKPSMQPHPGTTVPGMVKYVSGGVARNIAECICKLETRPFMISVVGNDMAGDFLLKYWRSAGLCTDVSNVFDGSGELIAGVASVGAVEKFLSPSWICQFRLHISSAPLLMLDANLSPDSLEAACKIAHESGVPVFFEPVSLAKGSRIAPIAKYITYTSPNEIELVAMANSLSPPEKYNFVKMEQSKNKAKAVEYLFEMLSPAVFFLLEKGIKFLLVTLGSNGVFVCCKESTSLVDQRKSEMISFSTPLLQKLDLCFPSNILVDLPREGSSRTCVFHFPAVSASVVSLTGAGDCFVGGVISALCGGLGMMQSVAVGIAIAKSSVESEANIPDKFSAETIAGRGLVTT</sequence>
<dbReference type="GO" id="GO:0005739">
    <property type="term" value="C:mitochondrion"/>
    <property type="evidence" value="ECO:0007669"/>
    <property type="project" value="TreeGrafter"/>
</dbReference>
<name>A0A0E0DMX5_9ORYZ</name>
<dbReference type="AlphaFoldDB" id="A0A0E0DMX5"/>
<evidence type="ECO:0000256" key="2">
    <source>
        <dbReference type="ARBA" id="ARBA00022777"/>
    </source>
</evidence>
<keyword evidence="6" id="KW-1185">Reference proteome</keyword>
<feature type="domain" description="Carbohydrate kinase PfkB" evidence="3">
    <location>
        <begin position="250"/>
        <end position="481"/>
    </location>
</feature>
<protein>
    <recommendedName>
        <fullName evidence="7">MaoC-like domain-containing protein</fullName>
    </recommendedName>
</protein>
<feature type="domain" description="Carbohydrate kinase PfkB" evidence="3">
    <location>
        <begin position="515"/>
        <end position="567"/>
    </location>
</feature>
<dbReference type="Gene3D" id="3.40.1190.20">
    <property type="match status" value="1"/>
</dbReference>
<dbReference type="PANTHER" id="PTHR43437">
    <property type="entry name" value="HYDROXYACYL-THIOESTER DEHYDRATASE TYPE 2, MITOCHONDRIAL-RELATED"/>
    <property type="match status" value="1"/>
</dbReference>
<dbReference type="InterPro" id="IPR002539">
    <property type="entry name" value="MaoC-like_dom"/>
</dbReference>
<reference evidence="5" key="2">
    <citation type="submission" date="2018-05" db="EMBL/GenBank/DDBJ databases">
        <title>OmerRS3 (Oryza meridionalis Reference Sequence Version 3).</title>
        <authorList>
            <person name="Zhang J."/>
            <person name="Kudrna D."/>
            <person name="Lee S."/>
            <person name="Talag J."/>
            <person name="Welchert J."/>
            <person name="Wing R.A."/>
        </authorList>
    </citation>
    <scope>NUCLEOTIDE SEQUENCE [LARGE SCALE GENOMIC DNA]</scope>
    <source>
        <strain evidence="5">cv. OR44</strain>
    </source>
</reference>
<dbReference type="InterPro" id="IPR029069">
    <property type="entry name" value="HotDog_dom_sf"/>
</dbReference>
<reference evidence="5" key="1">
    <citation type="submission" date="2015-04" db="UniProtKB">
        <authorList>
            <consortium name="EnsemblPlants"/>
        </authorList>
    </citation>
    <scope>IDENTIFICATION</scope>
</reference>
<dbReference type="Pfam" id="PF01575">
    <property type="entry name" value="MaoC_dehydratas"/>
    <property type="match status" value="1"/>
</dbReference>
<dbReference type="InterPro" id="IPR002139">
    <property type="entry name" value="Ribo/fructo_kinase"/>
</dbReference>
<dbReference type="GO" id="GO:0006633">
    <property type="term" value="P:fatty acid biosynthetic process"/>
    <property type="evidence" value="ECO:0007669"/>
    <property type="project" value="TreeGrafter"/>
</dbReference>
<dbReference type="Pfam" id="PF00294">
    <property type="entry name" value="PfkB"/>
    <property type="match status" value="2"/>
</dbReference>
<evidence type="ECO:0008006" key="7">
    <source>
        <dbReference type="Google" id="ProtNLM"/>
    </source>
</evidence>
<dbReference type="GO" id="GO:0019171">
    <property type="term" value="F:(3R)-hydroxyacyl-[acyl-carrier-protein] dehydratase activity"/>
    <property type="evidence" value="ECO:0007669"/>
    <property type="project" value="TreeGrafter"/>
</dbReference>
<evidence type="ECO:0000313" key="6">
    <source>
        <dbReference type="Proteomes" id="UP000008021"/>
    </source>
</evidence>